<comment type="caution">
    <text evidence="1">The sequence shown here is derived from an EMBL/GenBank/DDBJ whole genome shotgun (WGS) entry which is preliminary data.</text>
</comment>
<protein>
    <recommendedName>
        <fullName evidence="3">DUF4371 domain-containing protein</fullName>
    </recommendedName>
</protein>
<dbReference type="EMBL" id="NNAY01002612">
    <property type="protein sequence ID" value="OXU20938.1"/>
    <property type="molecule type" value="Genomic_DNA"/>
</dbReference>
<dbReference type="OrthoDB" id="7692318at2759"/>
<dbReference type="PANTHER" id="PTHR45749">
    <property type="match status" value="1"/>
</dbReference>
<proteinExistence type="predicted"/>
<keyword evidence="2" id="KW-1185">Reference proteome</keyword>
<dbReference type="Proteomes" id="UP000215335">
    <property type="component" value="Unassembled WGS sequence"/>
</dbReference>
<gene>
    <name evidence="1" type="ORF">TSAR_013111</name>
</gene>
<evidence type="ECO:0000313" key="2">
    <source>
        <dbReference type="Proteomes" id="UP000215335"/>
    </source>
</evidence>
<evidence type="ECO:0008006" key="3">
    <source>
        <dbReference type="Google" id="ProtNLM"/>
    </source>
</evidence>
<dbReference type="PANTHER" id="PTHR45749:SF21">
    <property type="entry name" value="DUF4371 DOMAIN-CONTAINING PROTEIN"/>
    <property type="match status" value="1"/>
</dbReference>
<reference evidence="1 2" key="1">
    <citation type="journal article" date="2017" name="Curr. Biol.">
        <title>The Evolution of Venom by Co-option of Single-Copy Genes.</title>
        <authorList>
            <person name="Martinson E.O."/>
            <person name="Mrinalini"/>
            <person name="Kelkar Y.D."/>
            <person name="Chang C.H."/>
            <person name="Werren J.H."/>
        </authorList>
    </citation>
    <scope>NUCLEOTIDE SEQUENCE [LARGE SCALE GENOMIC DNA]</scope>
    <source>
        <strain evidence="1 2">Alberta</strain>
        <tissue evidence="1">Whole body</tissue>
    </source>
</reference>
<evidence type="ECO:0000313" key="1">
    <source>
        <dbReference type="EMBL" id="OXU20938.1"/>
    </source>
</evidence>
<accession>A0A232ERF4</accession>
<sequence>MSKSGKVFCSFCTDAITNKFPLVENRSCQISKEAFVTVGFNCWKNAAQTFKNHESSELHTAATKFESNEKEKLEARIVLRAIFTTASYLARPGLSFRRENDKESNFYKLLELRSHDIPQLKAWLNRKKYENSWLHHTIINEILSMMADEIKEYICKLVVYQAWLCHLLTCGQAE</sequence>
<name>A0A232ERF4_9HYME</name>
<organism evidence="1 2">
    <name type="scientific">Trichomalopsis sarcophagae</name>
    <dbReference type="NCBI Taxonomy" id="543379"/>
    <lineage>
        <taxon>Eukaryota</taxon>
        <taxon>Metazoa</taxon>
        <taxon>Ecdysozoa</taxon>
        <taxon>Arthropoda</taxon>
        <taxon>Hexapoda</taxon>
        <taxon>Insecta</taxon>
        <taxon>Pterygota</taxon>
        <taxon>Neoptera</taxon>
        <taxon>Endopterygota</taxon>
        <taxon>Hymenoptera</taxon>
        <taxon>Apocrita</taxon>
        <taxon>Proctotrupomorpha</taxon>
        <taxon>Chalcidoidea</taxon>
        <taxon>Pteromalidae</taxon>
        <taxon>Pteromalinae</taxon>
        <taxon>Trichomalopsis</taxon>
    </lineage>
</organism>
<dbReference type="AlphaFoldDB" id="A0A232ERF4"/>